<keyword evidence="1" id="KW-0812">Transmembrane</keyword>
<evidence type="ECO:0000313" key="3">
    <source>
        <dbReference type="Proteomes" id="UP000295499"/>
    </source>
</evidence>
<gene>
    <name evidence="2" type="ORF">CLV32_0485</name>
</gene>
<sequence length="34" mass="3932">MIHSKIKIIGFVKFSFWLMKVLIHVFLTQLAGKG</sequence>
<accession>A0A4R6IQ96</accession>
<organism evidence="2 3">
    <name type="scientific">Pedobacter duraquae</name>
    <dbReference type="NCBI Taxonomy" id="425511"/>
    <lineage>
        <taxon>Bacteria</taxon>
        <taxon>Pseudomonadati</taxon>
        <taxon>Bacteroidota</taxon>
        <taxon>Sphingobacteriia</taxon>
        <taxon>Sphingobacteriales</taxon>
        <taxon>Sphingobacteriaceae</taxon>
        <taxon>Pedobacter</taxon>
    </lineage>
</organism>
<dbReference type="AlphaFoldDB" id="A0A4R6IQ96"/>
<dbReference type="EMBL" id="SNWM01000001">
    <property type="protein sequence ID" value="TDO24196.1"/>
    <property type="molecule type" value="Genomic_DNA"/>
</dbReference>
<keyword evidence="1" id="KW-0472">Membrane</keyword>
<protein>
    <submittedName>
        <fullName evidence="2">Uncharacterized protein</fullName>
    </submittedName>
</protein>
<feature type="transmembrane region" description="Helical" evidence="1">
    <location>
        <begin position="12"/>
        <end position="32"/>
    </location>
</feature>
<evidence type="ECO:0000313" key="2">
    <source>
        <dbReference type="EMBL" id="TDO24196.1"/>
    </source>
</evidence>
<proteinExistence type="predicted"/>
<name>A0A4R6IQ96_9SPHI</name>
<keyword evidence="1" id="KW-1133">Transmembrane helix</keyword>
<evidence type="ECO:0000256" key="1">
    <source>
        <dbReference type="SAM" id="Phobius"/>
    </source>
</evidence>
<dbReference type="Proteomes" id="UP000295499">
    <property type="component" value="Unassembled WGS sequence"/>
</dbReference>
<comment type="caution">
    <text evidence="2">The sequence shown here is derived from an EMBL/GenBank/DDBJ whole genome shotgun (WGS) entry which is preliminary data.</text>
</comment>
<reference evidence="2 3" key="1">
    <citation type="submission" date="2019-03" db="EMBL/GenBank/DDBJ databases">
        <title>Genomic Encyclopedia of Archaeal and Bacterial Type Strains, Phase II (KMG-II): from individual species to whole genera.</title>
        <authorList>
            <person name="Goeker M."/>
        </authorList>
    </citation>
    <scope>NUCLEOTIDE SEQUENCE [LARGE SCALE GENOMIC DNA]</scope>
    <source>
        <strain evidence="2 3">DSM 19034</strain>
    </source>
</reference>
<keyword evidence="3" id="KW-1185">Reference proteome</keyword>